<dbReference type="Pfam" id="PF01979">
    <property type="entry name" value="Amidohydro_1"/>
    <property type="match status" value="1"/>
</dbReference>
<keyword evidence="1 4" id="KW-0862">Zinc</keyword>
<dbReference type="InterPro" id="IPR032466">
    <property type="entry name" value="Metal_Hydrolase"/>
</dbReference>
<keyword evidence="1 4" id="KW-0479">Metal-binding</keyword>
<organism evidence="6 7">
    <name type="scientific">Pseudoalteromonas piratica</name>
    <dbReference type="NCBI Taxonomy" id="1348114"/>
    <lineage>
        <taxon>Bacteria</taxon>
        <taxon>Pseudomonadati</taxon>
        <taxon>Pseudomonadota</taxon>
        <taxon>Gammaproteobacteria</taxon>
        <taxon>Alteromonadales</taxon>
        <taxon>Pseudoalteromonadaceae</taxon>
        <taxon>Pseudoalteromonas</taxon>
    </lineage>
</organism>
<dbReference type="NCBIfam" id="TIGR01975">
    <property type="entry name" value="isoAsp_dipep"/>
    <property type="match status" value="1"/>
</dbReference>
<dbReference type="PANTHER" id="PTHR11647:SF1">
    <property type="entry name" value="COLLAPSIN RESPONSE MEDIATOR PROTEIN"/>
    <property type="match status" value="1"/>
</dbReference>
<evidence type="ECO:0000256" key="3">
    <source>
        <dbReference type="PIRSR" id="PIRSR001238-2"/>
    </source>
</evidence>
<dbReference type="GO" id="GO:0008237">
    <property type="term" value="F:metallopeptidase activity"/>
    <property type="evidence" value="ECO:0007669"/>
    <property type="project" value="UniProtKB-KW"/>
</dbReference>
<comment type="similarity">
    <text evidence="1">Belongs to the peptidase M38 family.</text>
</comment>
<evidence type="ECO:0000313" key="7">
    <source>
        <dbReference type="Proteomes" id="UP000030341"/>
    </source>
</evidence>
<protein>
    <recommendedName>
        <fullName evidence="1">Isoaspartyl dipeptidase</fullName>
        <ecNumber evidence="1">3.4.19.-</ecNumber>
    </recommendedName>
</protein>
<comment type="PTM">
    <text evidence="1">Carboxylation allows a single lysine to coordinate two zinc ions.</text>
</comment>
<gene>
    <name evidence="6" type="ORF">OM33_14925</name>
</gene>
<dbReference type="SUPFAM" id="SSF51338">
    <property type="entry name" value="Composite domain of metallo-dependent hydrolases"/>
    <property type="match status" value="1"/>
</dbReference>
<feature type="binding site" evidence="3">
    <location>
        <position position="289"/>
    </location>
    <ligand>
        <name>substrate</name>
    </ligand>
</feature>
<dbReference type="RefSeq" id="WP_040134683.1">
    <property type="nucleotide sequence ID" value="NZ_CP009889.1"/>
</dbReference>
<feature type="binding site" evidence="4">
    <location>
        <position position="224"/>
    </location>
    <ligand>
        <name>Zn(2+)</name>
        <dbReference type="ChEBI" id="CHEBI:29105"/>
        <label>2</label>
        <note>catalytic</note>
    </ligand>
</feature>
<dbReference type="PIRSF" id="PIRSF001238">
    <property type="entry name" value="IadA"/>
    <property type="match status" value="1"/>
</dbReference>
<dbReference type="eggNOG" id="COG0044">
    <property type="taxonomic scope" value="Bacteria"/>
</dbReference>
<feature type="binding site" evidence="4">
    <location>
        <position position="285"/>
    </location>
    <ligand>
        <name>Zn(2+)</name>
        <dbReference type="ChEBI" id="CHEBI:29105"/>
        <label>1</label>
        <note>catalytic</note>
    </ligand>
</feature>
<dbReference type="EC" id="3.4.19.-" evidence="1"/>
<dbReference type="SUPFAM" id="SSF51556">
    <property type="entry name" value="Metallo-dependent hydrolases"/>
    <property type="match status" value="1"/>
</dbReference>
<dbReference type="EMBL" id="CP009889">
    <property type="protein sequence ID" value="AIY66454.1"/>
    <property type="molecule type" value="Genomic_DNA"/>
</dbReference>
<keyword evidence="1" id="KW-0645">Protease</keyword>
<feature type="binding site" evidence="3">
    <location>
        <position position="227"/>
    </location>
    <ligand>
        <name>substrate</name>
    </ligand>
</feature>
<comment type="cofactor">
    <cofactor evidence="1 4">
        <name>Zn(2+)</name>
        <dbReference type="ChEBI" id="CHEBI:29105"/>
    </cofactor>
    <text evidence="1 4">Binds 2 Zn(2+) ions per subunit.</text>
</comment>
<dbReference type="Proteomes" id="UP000030341">
    <property type="component" value="Chromosome 2"/>
</dbReference>
<dbReference type="InterPro" id="IPR011059">
    <property type="entry name" value="Metal-dep_hydrolase_composite"/>
</dbReference>
<reference evidence="6 7" key="1">
    <citation type="submission" date="2014-11" db="EMBL/GenBank/DDBJ databases">
        <title>Complete Genome Sequence of Pseudoalteromonas sp. Strain OCN003 Isolated from Kaneohe Bay, Oahu, Hawaii.</title>
        <authorList>
            <person name="Beurmann S."/>
            <person name="Videau P."/>
            <person name="Ushijima B."/>
            <person name="Smith A.M."/>
            <person name="Aeby G.S."/>
            <person name="Callahan S.M."/>
            <person name="Belcaid M."/>
        </authorList>
    </citation>
    <scope>NUCLEOTIDE SEQUENCE [LARGE SCALE GENOMIC DNA]</scope>
    <source>
        <strain evidence="6 7">OCN003</strain>
    </source>
</reference>
<dbReference type="GO" id="GO:0016810">
    <property type="term" value="F:hydrolase activity, acting on carbon-nitrogen (but not peptide) bonds"/>
    <property type="evidence" value="ECO:0007669"/>
    <property type="project" value="InterPro"/>
</dbReference>
<evidence type="ECO:0000259" key="5">
    <source>
        <dbReference type="Pfam" id="PF01979"/>
    </source>
</evidence>
<dbReference type="PANTHER" id="PTHR11647">
    <property type="entry name" value="HYDRANTOINASE/DIHYDROPYRIMIDINASE FAMILY MEMBER"/>
    <property type="match status" value="1"/>
</dbReference>
<keyword evidence="7" id="KW-1185">Reference proteome</keyword>
<comment type="subcellular location">
    <subcellularLocation>
        <location evidence="1">Cytoplasm</location>
    </subcellularLocation>
</comment>
<feature type="domain" description="Amidohydrolase-related" evidence="5">
    <location>
        <begin position="52"/>
        <end position="373"/>
    </location>
</feature>
<dbReference type="OrthoDB" id="9776455at2"/>
<dbReference type="KEGG" id="pseo:OM33_14925"/>
<dbReference type="InterPro" id="IPR050378">
    <property type="entry name" value="Metallo-dep_Hydrolases_sf"/>
</dbReference>
<dbReference type="GO" id="GO:0008798">
    <property type="term" value="F:beta-aspartyl-peptidase activity"/>
    <property type="evidence" value="ECO:0007669"/>
    <property type="project" value="InterPro"/>
</dbReference>
<evidence type="ECO:0000256" key="1">
    <source>
        <dbReference type="PIRNR" id="PIRNR001238"/>
    </source>
</evidence>
<feature type="binding site" evidence="4">
    <location>
        <position position="63"/>
    </location>
    <ligand>
        <name>Zn(2+)</name>
        <dbReference type="ChEBI" id="CHEBI:29105"/>
        <label>1</label>
        <note>catalytic</note>
    </ligand>
</feature>
<dbReference type="HOGENOM" id="CLU_058216_0_0_6"/>
<dbReference type="GO" id="GO:0005737">
    <property type="term" value="C:cytoplasm"/>
    <property type="evidence" value="ECO:0007669"/>
    <property type="project" value="UniProtKB-SubCell"/>
</dbReference>
<feature type="binding site" evidence="3">
    <location>
        <begin position="68"/>
        <end position="70"/>
    </location>
    <ligand>
        <name>substrate</name>
    </ligand>
</feature>
<dbReference type="InterPro" id="IPR010229">
    <property type="entry name" value="Pept_M38_dipep"/>
</dbReference>
<keyword evidence="1 6" id="KW-0378">Hydrolase</keyword>
<feature type="binding site" evidence="3">
    <location>
        <position position="130"/>
    </location>
    <ligand>
        <name>substrate</name>
    </ligand>
</feature>
<dbReference type="Gene3D" id="2.30.40.10">
    <property type="entry name" value="Urease, subunit C, domain 1"/>
    <property type="match status" value="1"/>
</dbReference>
<dbReference type="InterPro" id="IPR006680">
    <property type="entry name" value="Amidohydro-rel"/>
</dbReference>
<evidence type="ECO:0000256" key="2">
    <source>
        <dbReference type="PIRSR" id="PIRSR001238-1"/>
    </source>
</evidence>
<sequence length="391" mass="41408">MLTLIKQAECYSPKRLGKQDVLIAGTKIIAIEADINLDTNVACELIDGSDLIVAPGFVDSLVHISGGGGEAGFASRTPEMNLTDATIAGITTVVGALGTDDVSRTHSDLIAKAKGLKQEGLNAFCHTGSYHLPAKTLGESISHDIMYVDEVIGLGEVAISDHRGRQITAQQLAEVAAEARTAGLLSGKRGTVSIHVGSGKAHVNLLHDVANNTEIPISQFYPTHMNRNAELLTAGIEFCRAGGTIDFTTSTTEYDLANGELAAAEALAYCLDKGVNVAHLTMSSDGHASLPIYNEQNELVGFEVGTELSLLSSFQQAVKQFNVPLEKALSAITINPARILGLNKGELKQNGDADVVLLRQSDLTVHSVWCNGKKMIEDSQIVANGFFNSAN</sequence>
<proteinExistence type="inferred from homology"/>
<feature type="binding site" evidence="3">
    <location>
        <position position="163"/>
    </location>
    <ligand>
        <name>substrate</name>
    </ligand>
</feature>
<comment type="function">
    <text evidence="1">Catalyzes the hydrolytic cleavage of a subset of L-isoaspartyl (L-beta-aspartyl) dipeptides. Used to degrade proteins damaged by L-isoaspartyl residues formation.</text>
</comment>
<feature type="binding site" evidence="3">
    <location>
        <position position="99"/>
    </location>
    <ligand>
        <name>substrate</name>
    </ligand>
</feature>
<dbReference type="Gene3D" id="3.20.20.140">
    <property type="entry name" value="Metal-dependent hydrolases"/>
    <property type="match status" value="1"/>
</dbReference>
<dbReference type="AlphaFoldDB" id="A0A0A7EIJ7"/>
<dbReference type="STRING" id="1348114.OM33_14925"/>
<accession>A0A0A7EIJ7</accession>
<feature type="active site" description="Proton acceptor" evidence="2">
    <location>
        <position position="285"/>
    </location>
</feature>
<dbReference type="GO" id="GO:0006508">
    <property type="term" value="P:proteolysis"/>
    <property type="evidence" value="ECO:0007669"/>
    <property type="project" value="UniProtKB-KW"/>
</dbReference>
<name>A0A0A7EIJ7_9GAMM</name>
<keyword evidence="1" id="KW-0482">Metalloprotease</keyword>
<evidence type="ECO:0000313" key="6">
    <source>
        <dbReference type="EMBL" id="AIY66454.1"/>
    </source>
</evidence>
<feature type="binding site" evidence="4">
    <location>
        <position position="195"/>
    </location>
    <ligand>
        <name>Zn(2+)</name>
        <dbReference type="ChEBI" id="CHEBI:29105"/>
        <label>2</label>
        <note>catalytic</note>
    </ligand>
</feature>
<evidence type="ECO:0000256" key="4">
    <source>
        <dbReference type="PIRSR" id="PIRSR001238-3"/>
    </source>
</evidence>
<dbReference type="GO" id="GO:0046872">
    <property type="term" value="F:metal ion binding"/>
    <property type="evidence" value="ECO:0007669"/>
    <property type="project" value="UniProtKB-KW"/>
</dbReference>